<keyword evidence="3" id="KW-0547">Nucleotide-binding</keyword>
<evidence type="ECO:0000256" key="4">
    <source>
        <dbReference type="ARBA" id="ARBA00022857"/>
    </source>
</evidence>
<dbReference type="SUPFAM" id="SSF52283">
    <property type="entry name" value="Formate/glycerate dehydrogenase catalytic domain-like"/>
    <property type="match status" value="1"/>
</dbReference>
<dbReference type="PANTHER" id="PTHR10160">
    <property type="entry name" value="NAD(P) TRANSHYDROGENASE"/>
    <property type="match status" value="1"/>
</dbReference>
<dbReference type="EC" id="7.1.1.1" evidence="2"/>
<dbReference type="InterPro" id="IPR007886">
    <property type="entry name" value="AlaDH/PNT_N"/>
</dbReference>
<dbReference type="Pfam" id="PF05222">
    <property type="entry name" value="AlaDh_PNT_N"/>
    <property type="match status" value="1"/>
</dbReference>
<dbReference type="Proteomes" id="UP001595696">
    <property type="component" value="Unassembled WGS sequence"/>
</dbReference>
<proteinExistence type="predicted"/>
<keyword evidence="6" id="KW-0520">NAD</keyword>
<comment type="catalytic activity">
    <reaction evidence="7">
        <text>NAD(+) + NADPH + H(+)(in) = NADH + NADP(+) + H(+)(out)</text>
        <dbReference type="Rhea" id="RHEA:47992"/>
        <dbReference type="ChEBI" id="CHEBI:15378"/>
        <dbReference type="ChEBI" id="CHEBI:57540"/>
        <dbReference type="ChEBI" id="CHEBI:57783"/>
        <dbReference type="ChEBI" id="CHEBI:57945"/>
        <dbReference type="ChEBI" id="CHEBI:58349"/>
        <dbReference type="EC" id="7.1.1.1"/>
    </reaction>
</comment>
<evidence type="ECO:0000256" key="1">
    <source>
        <dbReference type="ARBA" id="ARBA00003943"/>
    </source>
</evidence>
<protein>
    <recommendedName>
        <fullName evidence="2">proton-translocating NAD(P)(+) transhydrogenase</fullName>
        <ecNumber evidence="2">7.1.1.1</ecNumber>
    </recommendedName>
</protein>
<dbReference type="SMART" id="SM01003">
    <property type="entry name" value="AlaDh_PNT_N"/>
    <property type="match status" value="1"/>
</dbReference>
<dbReference type="Gene3D" id="3.40.50.720">
    <property type="entry name" value="NAD(P)-binding Rossmann-like Domain"/>
    <property type="match status" value="2"/>
</dbReference>
<dbReference type="InterPro" id="IPR036291">
    <property type="entry name" value="NAD(P)-bd_dom_sf"/>
</dbReference>
<dbReference type="SUPFAM" id="SSF51735">
    <property type="entry name" value="NAD(P)-binding Rossmann-fold domains"/>
    <property type="match status" value="1"/>
</dbReference>
<sequence length="336" mass="34285">MSGHRTGDRLVIGVWRETAPGETRVALTPAAVRRLTDHGLDVTVETGAGERAGFADRHFRAAGARIAADAGAVAAAADIVAWVKTPAFALSGDRLRPGTTLIGFQDPHQRRERIDALAEHGIRSIAFESVPRTAATAAYDALTPMSRVAGGVAYAAARALLPAATRKRPIRSLVLGFGAAGRAALAAALAAGDTPPTVVAARRETEPTALAAGAHACVTAAGPAAIRALIPEVGPDIVLCAALHRGEPAPLLLDDAALGLLAPGSVVVDLAAKAGGNCSATRRDTTRTLPNGVVVTHRSNYPAARPSEASHAYAAAATAMILRLVAGSEPPTVNRN</sequence>
<evidence type="ECO:0000313" key="10">
    <source>
        <dbReference type="EMBL" id="MFC3961118.1"/>
    </source>
</evidence>
<evidence type="ECO:0000256" key="5">
    <source>
        <dbReference type="ARBA" id="ARBA00022967"/>
    </source>
</evidence>
<feature type="domain" description="Alanine dehydrogenase/pyridine nucleotide transhydrogenase NAD(H)-binding" evidence="8">
    <location>
        <begin position="151"/>
        <end position="297"/>
    </location>
</feature>
<dbReference type="RefSeq" id="WP_378610889.1">
    <property type="nucleotide sequence ID" value="NZ_JBHSAX010000004.1"/>
</dbReference>
<name>A0ABV8DM91_9NOCA</name>
<evidence type="ECO:0000256" key="2">
    <source>
        <dbReference type="ARBA" id="ARBA00012943"/>
    </source>
</evidence>
<evidence type="ECO:0000259" key="8">
    <source>
        <dbReference type="SMART" id="SM01002"/>
    </source>
</evidence>
<evidence type="ECO:0000256" key="3">
    <source>
        <dbReference type="ARBA" id="ARBA00022741"/>
    </source>
</evidence>
<keyword evidence="11" id="KW-1185">Reference proteome</keyword>
<dbReference type="Pfam" id="PF01262">
    <property type="entry name" value="AlaDh_PNT_C"/>
    <property type="match status" value="1"/>
</dbReference>
<reference evidence="11" key="1">
    <citation type="journal article" date="2019" name="Int. J. Syst. Evol. Microbiol.">
        <title>The Global Catalogue of Microorganisms (GCM) 10K type strain sequencing project: providing services to taxonomists for standard genome sequencing and annotation.</title>
        <authorList>
            <consortium name="The Broad Institute Genomics Platform"/>
            <consortium name="The Broad Institute Genome Sequencing Center for Infectious Disease"/>
            <person name="Wu L."/>
            <person name="Ma J."/>
        </authorList>
    </citation>
    <scope>NUCLEOTIDE SEQUENCE [LARGE SCALE GENOMIC DNA]</scope>
    <source>
        <strain evidence="11">CGMCC 4.7330</strain>
    </source>
</reference>
<dbReference type="PANTHER" id="PTHR10160:SF19">
    <property type="entry name" value="PROTON-TRANSLOCATING NAD(P)(+) TRANSHYDROGENASE"/>
    <property type="match status" value="1"/>
</dbReference>
<dbReference type="EMBL" id="JBHSAX010000004">
    <property type="protein sequence ID" value="MFC3961118.1"/>
    <property type="molecule type" value="Genomic_DNA"/>
</dbReference>
<feature type="domain" description="Alanine dehydrogenase/pyridine nucleotide transhydrogenase N-terminal" evidence="9">
    <location>
        <begin position="13"/>
        <end position="149"/>
    </location>
</feature>
<evidence type="ECO:0000259" key="9">
    <source>
        <dbReference type="SMART" id="SM01003"/>
    </source>
</evidence>
<evidence type="ECO:0000256" key="7">
    <source>
        <dbReference type="ARBA" id="ARBA00048202"/>
    </source>
</evidence>
<evidence type="ECO:0000313" key="11">
    <source>
        <dbReference type="Proteomes" id="UP001595696"/>
    </source>
</evidence>
<gene>
    <name evidence="10" type="ORF">ACFO0B_03860</name>
</gene>
<keyword evidence="4" id="KW-0521">NADP</keyword>
<keyword evidence="5" id="KW-1278">Translocase</keyword>
<comment type="function">
    <text evidence="1">The transhydrogenation between NADH and NADP is coupled to respiration and ATP hydrolysis and functions as a proton pump across the membrane.</text>
</comment>
<accession>A0ABV8DM91</accession>
<dbReference type="InterPro" id="IPR007698">
    <property type="entry name" value="AlaDH/PNT_NAD(H)-bd"/>
</dbReference>
<dbReference type="SMART" id="SM01002">
    <property type="entry name" value="AlaDh_PNT_C"/>
    <property type="match status" value="1"/>
</dbReference>
<comment type="caution">
    <text evidence="10">The sequence shown here is derived from an EMBL/GenBank/DDBJ whole genome shotgun (WGS) entry which is preliminary data.</text>
</comment>
<organism evidence="10 11">
    <name type="scientific">Nocardia jiangsuensis</name>
    <dbReference type="NCBI Taxonomy" id="1691563"/>
    <lineage>
        <taxon>Bacteria</taxon>
        <taxon>Bacillati</taxon>
        <taxon>Actinomycetota</taxon>
        <taxon>Actinomycetes</taxon>
        <taxon>Mycobacteriales</taxon>
        <taxon>Nocardiaceae</taxon>
        <taxon>Nocardia</taxon>
    </lineage>
</organism>
<evidence type="ECO:0000256" key="6">
    <source>
        <dbReference type="ARBA" id="ARBA00023027"/>
    </source>
</evidence>